<sequence>MVISRLTSLLLSVVLLTSAACDSKDKEKSSVGRTVDTKEVFSDPAVVELAEATAKGDPVKIKPGTNVNAVGSKGVSLLQWAMLNKSKAGFQSLLDAGADTSHTDEMGDAVMHYAAKAEDPTYLDMLLARKVDPNTPNAVTWHTPLMGALMAERKEHFRKLLAAGANPNLAERLGNTSLHVAAKINENQLLLEMLKAGADPTAKNKQGLTFQRYLNMTPQNILSAEAKGQRENVLTWLREHNVPVET</sequence>
<protein>
    <submittedName>
        <fullName evidence="5">Ankyrin repeat domain-containing protein</fullName>
    </submittedName>
</protein>
<reference evidence="5 6" key="1">
    <citation type="submission" date="2021-12" db="EMBL/GenBank/DDBJ databases">
        <title>Discovery of the Pendulisporaceae a myxobacterial family with distinct sporulation behavior and unique specialized metabolism.</title>
        <authorList>
            <person name="Garcia R."/>
            <person name="Popoff A."/>
            <person name="Bader C.D."/>
            <person name="Loehr J."/>
            <person name="Walesch S."/>
            <person name="Walt C."/>
            <person name="Boldt J."/>
            <person name="Bunk B."/>
            <person name="Haeckl F.J.F.P.J."/>
            <person name="Gunesch A.P."/>
            <person name="Birkelbach J."/>
            <person name="Nuebel U."/>
            <person name="Pietschmann T."/>
            <person name="Bach T."/>
            <person name="Mueller R."/>
        </authorList>
    </citation>
    <scope>NUCLEOTIDE SEQUENCE [LARGE SCALE GENOMIC DNA]</scope>
    <source>
        <strain evidence="5 6">MSr11954</strain>
    </source>
</reference>
<dbReference type="Proteomes" id="UP001370348">
    <property type="component" value="Chromosome"/>
</dbReference>
<keyword evidence="1" id="KW-0677">Repeat</keyword>
<evidence type="ECO:0000256" key="2">
    <source>
        <dbReference type="ARBA" id="ARBA00023043"/>
    </source>
</evidence>
<evidence type="ECO:0000313" key="6">
    <source>
        <dbReference type="Proteomes" id="UP001370348"/>
    </source>
</evidence>
<dbReference type="PROSITE" id="PS51257">
    <property type="entry name" value="PROKAR_LIPOPROTEIN"/>
    <property type="match status" value="1"/>
</dbReference>
<feature type="signal peptide" evidence="4">
    <location>
        <begin position="1"/>
        <end position="19"/>
    </location>
</feature>
<keyword evidence="6" id="KW-1185">Reference proteome</keyword>
<dbReference type="PANTHER" id="PTHR24198">
    <property type="entry name" value="ANKYRIN REPEAT AND PROTEIN KINASE DOMAIN-CONTAINING PROTEIN"/>
    <property type="match status" value="1"/>
</dbReference>
<keyword evidence="4" id="KW-0732">Signal</keyword>
<evidence type="ECO:0000256" key="1">
    <source>
        <dbReference type="ARBA" id="ARBA00022737"/>
    </source>
</evidence>
<gene>
    <name evidence="5" type="ORF">LZC94_30020</name>
</gene>
<proteinExistence type="predicted"/>
<feature type="chain" id="PRO_5046135219" evidence="4">
    <location>
        <begin position="20"/>
        <end position="246"/>
    </location>
</feature>
<dbReference type="InterPro" id="IPR036770">
    <property type="entry name" value="Ankyrin_rpt-contain_sf"/>
</dbReference>
<organism evidence="5 6">
    <name type="scientific">Pendulispora albinea</name>
    <dbReference type="NCBI Taxonomy" id="2741071"/>
    <lineage>
        <taxon>Bacteria</taxon>
        <taxon>Pseudomonadati</taxon>
        <taxon>Myxococcota</taxon>
        <taxon>Myxococcia</taxon>
        <taxon>Myxococcales</taxon>
        <taxon>Sorangiineae</taxon>
        <taxon>Pendulisporaceae</taxon>
        <taxon>Pendulispora</taxon>
    </lineage>
</organism>
<evidence type="ECO:0000313" key="5">
    <source>
        <dbReference type="EMBL" id="WXB12079.1"/>
    </source>
</evidence>
<dbReference type="Pfam" id="PF12796">
    <property type="entry name" value="Ank_2"/>
    <property type="match status" value="1"/>
</dbReference>
<feature type="repeat" description="ANK" evidence="3">
    <location>
        <begin position="173"/>
        <end position="205"/>
    </location>
</feature>
<evidence type="ECO:0000256" key="4">
    <source>
        <dbReference type="SAM" id="SignalP"/>
    </source>
</evidence>
<dbReference type="PANTHER" id="PTHR24198:SF165">
    <property type="entry name" value="ANKYRIN REPEAT-CONTAINING PROTEIN-RELATED"/>
    <property type="match status" value="1"/>
</dbReference>
<dbReference type="PROSITE" id="PS50088">
    <property type="entry name" value="ANK_REPEAT"/>
    <property type="match status" value="1"/>
</dbReference>
<dbReference type="SUPFAM" id="SSF48403">
    <property type="entry name" value="Ankyrin repeat"/>
    <property type="match status" value="1"/>
</dbReference>
<dbReference type="Gene3D" id="1.25.40.20">
    <property type="entry name" value="Ankyrin repeat-containing domain"/>
    <property type="match status" value="2"/>
</dbReference>
<evidence type="ECO:0000256" key="3">
    <source>
        <dbReference type="PROSITE-ProRule" id="PRU00023"/>
    </source>
</evidence>
<dbReference type="InterPro" id="IPR002110">
    <property type="entry name" value="Ankyrin_rpt"/>
</dbReference>
<dbReference type="EMBL" id="CP089984">
    <property type="protein sequence ID" value="WXB12079.1"/>
    <property type="molecule type" value="Genomic_DNA"/>
</dbReference>
<dbReference type="SMART" id="SM00248">
    <property type="entry name" value="ANK"/>
    <property type="match status" value="4"/>
</dbReference>
<dbReference type="RefSeq" id="WP_394821696.1">
    <property type="nucleotide sequence ID" value="NZ_CP089984.1"/>
</dbReference>
<accession>A0ABZ2LMF7</accession>
<dbReference type="PROSITE" id="PS50297">
    <property type="entry name" value="ANK_REP_REGION"/>
    <property type="match status" value="1"/>
</dbReference>
<name>A0ABZ2LMF7_9BACT</name>
<keyword evidence="2 3" id="KW-0040">ANK repeat</keyword>